<feature type="compositionally biased region" description="Acidic residues" evidence="10">
    <location>
        <begin position="236"/>
        <end position="256"/>
    </location>
</feature>
<protein>
    <recommendedName>
        <fullName evidence="5">Probable RNA polymerase II nuclear localization protein SLC7A6OS</fullName>
    </recommendedName>
</protein>
<dbReference type="Pfam" id="PF08574">
    <property type="entry name" value="Iwr1"/>
    <property type="match status" value="1"/>
</dbReference>
<feature type="region of interest" description="Disordered" evidence="10">
    <location>
        <begin position="89"/>
        <end position="113"/>
    </location>
</feature>
<feature type="compositionally biased region" description="Acidic residues" evidence="10">
    <location>
        <begin position="286"/>
        <end position="302"/>
    </location>
</feature>
<evidence type="ECO:0000259" key="11">
    <source>
        <dbReference type="Pfam" id="PF08574"/>
    </source>
</evidence>
<evidence type="ECO:0000256" key="3">
    <source>
        <dbReference type="ARBA" id="ARBA00004496"/>
    </source>
</evidence>
<evidence type="ECO:0000256" key="10">
    <source>
        <dbReference type="SAM" id="MobiDB-lite"/>
    </source>
</evidence>
<evidence type="ECO:0000256" key="4">
    <source>
        <dbReference type="ARBA" id="ARBA00010218"/>
    </source>
</evidence>
<dbReference type="GO" id="GO:0005737">
    <property type="term" value="C:cytoplasm"/>
    <property type="evidence" value="ECO:0007669"/>
    <property type="project" value="UniProtKB-SubCell"/>
</dbReference>
<dbReference type="GO" id="GO:0032502">
    <property type="term" value="P:developmental process"/>
    <property type="evidence" value="ECO:0007669"/>
    <property type="project" value="TreeGrafter"/>
</dbReference>
<feature type="domain" description="Transcription factor Iwr1" evidence="11">
    <location>
        <begin position="201"/>
        <end position="267"/>
    </location>
</feature>
<evidence type="ECO:0000256" key="7">
    <source>
        <dbReference type="ARBA" id="ARBA00022490"/>
    </source>
</evidence>
<gene>
    <name evidence="12" type="ORF">EXIGLDRAFT_837902</name>
</gene>
<keyword evidence="13" id="KW-1185">Reference proteome</keyword>
<dbReference type="GO" id="GO:0015031">
    <property type="term" value="P:protein transport"/>
    <property type="evidence" value="ECO:0007669"/>
    <property type="project" value="UniProtKB-KW"/>
</dbReference>
<evidence type="ECO:0000256" key="6">
    <source>
        <dbReference type="ARBA" id="ARBA00022448"/>
    </source>
</evidence>
<dbReference type="PANTHER" id="PTHR31196">
    <property type="entry name" value="RNA POLYMERASE II NUCLEAR LOCALIZATION PROTEIN SLC7A6OS-RELATED"/>
    <property type="match status" value="1"/>
</dbReference>
<dbReference type="GO" id="GO:0005634">
    <property type="term" value="C:nucleus"/>
    <property type="evidence" value="ECO:0007669"/>
    <property type="project" value="UniProtKB-SubCell"/>
</dbReference>
<name>A0A165GC69_EXIGL</name>
<dbReference type="PANTHER" id="PTHR31196:SF2">
    <property type="entry name" value="RNA POLYMERASE II NUCLEAR LOCALIZATION PROTEIN SLC7A6OS-RELATED"/>
    <property type="match status" value="1"/>
</dbReference>
<accession>A0A165GC69</accession>
<evidence type="ECO:0000256" key="1">
    <source>
        <dbReference type="ARBA" id="ARBA00003202"/>
    </source>
</evidence>
<dbReference type="OrthoDB" id="6255506at2759"/>
<dbReference type="InParanoid" id="A0A165GC69"/>
<evidence type="ECO:0000313" key="13">
    <source>
        <dbReference type="Proteomes" id="UP000077266"/>
    </source>
</evidence>
<dbReference type="InterPro" id="IPR040218">
    <property type="entry name" value="SLC7A6OS"/>
</dbReference>
<evidence type="ECO:0000256" key="9">
    <source>
        <dbReference type="ARBA" id="ARBA00023242"/>
    </source>
</evidence>
<sequence>MAESMDVDSITTMDVEVKQTTTSTGITLLRVKRKLTETHLDALVIDQIKRKRSRGPGDSVFTYAATLEEGADLQTIQEEITSFSTLQLPDRVPTRPATPVDPDGAVNPPETTRIIAPRPSRKFTVIHKKANEDSATRAAAVDAQPSSQMTVYDAVADDAPLDAEDAPDELKSFLPMLENYLKAHATDSLHDRPADAGDVPGYVYDIYIHRPGQPLQSATTYTNVGSVSGLPGAFDDAWDSDDDEYAGDTEDEDSNAEDFYQNDYPDERSDDSASDEFRMSDGEGSYIEDPEDYATYDHDEDDGPRLRVRN</sequence>
<comment type="function">
    <text evidence="1">Directs RNA polymerase II nuclear import.</text>
</comment>
<dbReference type="InterPro" id="IPR013883">
    <property type="entry name" value="TF_Iwr1_dom"/>
</dbReference>
<evidence type="ECO:0000256" key="8">
    <source>
        <dbReference type="ARBA" id="ARBA00022927"/>
    </source>
</evidence>
<keyword evidence="7" id="KW-0963">Cytoplasm</keyword>
<evidence type="ECO:0000256" key="5">
    <source>
        <dbReference type="ARBA" id="ARBA00017036"/>
    </source>
</evidence>
<proteinExistence type="inferred from homology"/>
<comment type="similarity">
    <text evidence="4">Belongs to the IWR1/SLC7A6OS family.</text>
</comment>
<evidence type="ECO:0000313" key="12">
    <source>
        <dbReference type="EMBL" id="KZV90298.1"/>
    </source>
</evidence>
<reference evidence="12 13" key="1">
    <citation type="journal article" date="2016" name="Mol. Biol. Evol.">
        <title>Comparative Genomics of Early-Diverging Mushroom-Forming Fungi Provides Insights into the Origins of Lignocellulose Decay Capabilities.</title>
        <authorList>
            <person name="Nagy L.G."/>
            <person name="Riley R."/>
            <person name="Tritt A."/>
            <person name="Adam C."/>
            <person name="Daum C."/>
            <person name="Floudas D."/>
            <person name="Sun H."/>
            <person name="Yadav J.S."/>
            <person name="Pangilinan J."/>
            <person name="Larsson K.H."/>
            <person name="Matsuura K."/>
            <person name="Barry K."/>
            <person name="Labutti K."/>
            <person name="Kuo R."/>
            <person name="Ohm R.A."/>
            <person name="Bhattacharya S.S."/>
            <person name="Shirouzu T."/>
            <person name="Yoshinaga Y."/>
            <person name="Martin F.M."/>
            <person name="Grigoriev I.V."/>
            <person name="Hibbett D.S."/>
        </authorList>
    </citation>
    <scope>NUCLEOTIDE SEQUENCE [LARGE SCALE GENOMIC DNA]</scope>
    <source>
        <strain evidence="12 13">HHB12029</strain>
    </source>
</reference>
<organism evidence="12 13">
    <name type="scientific">Exidia glandulosa HHB12029</name>
    <dbReference type="NCBI Taxonomy" id="1314781"/>
    <lineage>
        <taxon>Eukaryota</taxon>
        <taxon>Fungi</taxon>
        <taxon>Dikarya</taxon>
        <taxon>Basidiomycota</taxon>
        <taxon>Agaricomycotina</taxon>
        <taxon>Agaricomycetes</taxon>
        <taxon>Auriculariales</taxon>
        <taxon>Exidiaceae</taxon>
        <taxon>Exidia</taxon>
    </lineage>
</organism>
<keyword evidence="6" id="KW-0813">Transport</keyword>
<dbReference type="AlphaFoldDB" id="A0A165GC69"/>
<dbReference type="STRING" id="1314781.A0A165GC69"/>
<evidence type="ECO:0000256" key="2">
    <source>
        <dbReference type="ARBA" id="ARBA00004123"/>
    </source>
</evidence>
<dbReference type="Proteomes" id="UP000077266">
    <property type="component" value="Unassembled WGS sequence"/>
</dbReference>
<feature type="compositionally biased region" description="Basic and acidic residues" evidence="10">
    <location>
        <begin position="265"/>
        <end position="281"/>
    </location>
</feature>
<feature type="region of interest" description="Disordered" evidence="10">
    <location>
        <begin position="232"/>
        <end position="310"/>
    </location>
</feature>
<comment type="subcellular location">
    <subcellularLocation>
        <location evidence="3">Cytoplasm</location>
    </subcellularLocation>
    <subcellularLocation>
        <location evidence="2">Nucleus</location>
    </subcellularLocation>
</comment>
<dbReference type="EMBL" id="KV426052">
    <property type="protein sequence ID" value="KZV90298.1"/>
    <property type="molecule type" value="Genomic_DNA"/>
</dbReference>
<keyword evidence="9" id="KW-0539">Nucleus</keyword>
<keyword evidence="8" id="KW-0653">Protein transport</keyword>